<dbReference type="Proteomes" id="UP000634455">
    <property type="component" value="Unassembled WGS sequence"/>
</dbReference>
<sequence length="145" mass="16325">MKVEFFNTNEEEISVSDTSDLVAQTAQIVSSFLNSSKVAADELPCLIRSVHQTLEQLAQSDANDRETQPPAVAIEDSVTPDHIICLEDGKPFKMLKKHLMAVYGMTPQQYRSKWQLAHDYPMVAPNYAMKRQELAKKSGLGRKRT</sequence>
<protein>
    <submittedName>
        <fullName evidence="2">MucR family transcriptional regulator</fullName>
    </submittedName>
</protein>
<dbReference type="Gene3D" id="1.10.10.1550">
    <property type="entry name" value="ROS/MUCR transcriptional regulator protein"/>
    <property type="match status" value="1"/>
</dbReference>
<evidence type="ECO:0000313" key="2">
    <source>
        <dbReference type="EMBL" id="GHA50369.1"/>
    </source>
</evidence>
<dbReference type="InterPro" id="IPR008807">
    <property type="entry name" value="ROS_MUCR"/>
</dbReference>
<gene>
    <name evidence="2" type="ORF">GCM10008927_14250</name>
</gene>
<organism evidence="2 3">
    <name type="scientific">Paramylibacter ulvae</name>
    <dbReference type="NCBI Taxonomy" id="1651968"/>
    <lineage>
        <taxon>Bacteria</taxon>
        <taxon>Pseudomonadati</taxon>
        <taxon>Pseudomonadota</taxon>
        <taxon>Alphaproteobacteria</taxon>
        <taxon>Rhodobacterales</taxon>
        <taxon>Paracoccaceae</taxon>
        <taxon>Paramylibacter</taxon>
    </lineage>
</organism>
<keyword evidence="3" id="KW-1185">Reference proteome</keyword>
<proteinExistence type="inferred from homology"/>
<dbReference type="Pfam" id="PF05443">
    <property type="entry name" value="ROS_MUCR"/>
    <property type="match status" value="1"/>
</dbReference>
<evidence type="ECO:0000256" key="1">
    <source>
        <dbReference type="ARBA" id="ARBA00007031"/>
    </source>
</evidence>
<name>A0ABQ3CYP6_9RHOB</name>
<accession>A0ABQ3CYP6</accession>
<reference evidence="3" key="1">
    <citation type="journal article" date="2019" name="Int. J. Syst. Evol. Microbiol.">
        <title>The Global Catalogue of Microorganisms (GCM) 10K type strain sequencing project: providing services to taxonomists for standard genome sequencing and annotation.</title>
        <authorList>
            <consortium name="The Broad Institute Genomics Platform"/>
            <consortium name="The Broad Institute Genome Sequencing Center for Infectious Disease"/>
            <person name="Wu L."/>
            <person name="Ma J."/>
        </authorList>
    </citation>
    <scope>NUCLEOTIDE SEQUENCE [LARGE SCALE GENOMIC DNA]</scope>
    <source>
        <strain evidence="3">KCTC 32465</strain>
    </source>
</reference>
<dbReference type="EMBL" id="BMZF01000003">
    <property type="protein sequence ID" value="GHA50369.1"/>
    <property type="molecule type" value="Genomic_DNA"/>
</dbReference>
<dbReference type="RefSeq" id="WP_229802139.1">
    <property type="nucleotide sequence ID" value="NZ_BMZF01000003.1"/>
</dbReference>
<comment type="similarity">
    <text evidence="1">Belongs to the ros/MucR family.</text>
</comment>
<dbReference type="InterPro" id="IPR041920">
    <property type="entry name" value="ROS/MUCR_sf"/>
</dbReference>
<evidence type="ECO:0000313" key="3">
    <source>
        <dbReference type="Proteomes" id="UP000634455"/>
    </source>
</evidence>
<comment type="caution">
    <text evidence="2">The sequence shown here is derived from an EMBL/GenBank/DDBJ whole genome shotgun (WGS) entry which is preliminary data.</text>
</comment>